<evidence type="ECO:0000313" key="3">
    <source>
        <dbReference type="Proteomes" id="UP000288789"/>
    </source>
</evidence>
<keyword evidence="2" id="KW-0540">Nuclease</keyword>
<evidence type="ECO:0000313" key="2">
    <source>
        <dbReference type="EMBL" id="RWU12389.1"/>
    </source>
</evidence>
<dbReference type="GO" id="GO:0004519">
    <property type="term" value="F:endonuclease activity"/>
    <property type="evidence" value="ECO:0007669"/>
    <property type="project" value="UniProtKB-KW"/>
</dbReference>
<dbReference type="Proteomes" id="UP000288789">
    <property type="component" value="Unassembled WGS sequence"/>
</dbReference>
<proteinExistence type="predicted"/>
<dbReference type="OrthoDB" id="9802901at2"/>
<organism evidence="2 3">
    <name type="scientific">Pseudidiomarina gelatinasegens</name>
    <dbReference type="NCBI Taxonomy" id="2487740"/>
    <lineage>
        <taxon>Bacteria</taxon>
        <taxon>Pseudomonadati</taxon>
        <taxon>Pseudomonadota</taxon>
        <taxon>Gammaproteobacteria</taxon>
        <taxon>Alteromonadales</taxon>
        <taxon>Idiomarinaceae</taxon>
        <taxon>Pseudidiomarina</taxon>
    </lineage>
</organism>
<dbReference type="EMBL" id="RSFE01000002">
    <property type="protein sequence ID" value="RWU12389.1"/>
    <property type="molecule type" value="Genomic_DNA"/>
</dbReference>
<name>A0A443Z6I6_9GAMM</name>
<dbReference type="AlphaFoldDB" id="A0A443Z6I6"/>
<evidence type="ECO:0000259" key="1">
    <source>
        <dbReference type="Pfam" id="PF01844"/>
    </source>
</evidence>
<dbReference type="CDD" id="cd00085">
    <property type="entry name" value="HNHc"/>
    <property type="match status" value="1"/>
</dbReference>
<protein>
    <submittedName>
        <fullName evidence="2">HNH endonuclease</fullName>
    </submittedName>
</protein>
<dbReference type="GO" id="GO:0003676">
    <property type="term" value="F:nucleic acid binding"/>
    <property type="evidence" value="ECO:0007669"/>
    <property type="project" value="InterPro"/>
</dbReference>
<dbReference type="Pfam" id="PF01844">
    <property type="entry name" value="HNH"/>
    <property type="match status" value="1"/>
</dbReference>
<dbReference type="Gene3D" id="1.10.30.50">
    <property type="match status" value="1"/>
</dbReference>
<keyword evidence="3" id="KW-1185">Reference proteome</keyword>
<accession>A0A443Z6I6</accession>
<comment type="caution">
    <text evidence="2">The sequence shown here is derived from an EMBL/GenBank/DDBJ whole genome shotgun (WGS) entry which is preliminary data.</text>
</comment>
<dbReference type="RefSeq" id="WP_128351754.1">
    <property type="nucleotide sequence ID" value="NZ_RSFE01000002.1"/>
</dbReference>
<feature type="domain" description="HNH" evidence="1">
    <location>
        <begin position="52"/>
        <end position="85"/>
    </location>
</feature>
<dbReference type="InterPro" id="IPR002711">
    <property type="entry name" value="HNH"/>
</dbReference>
<dbReference type="GO" id="GO:0008270">
    <property type="term" value="F:zinc ion binding"/>
    <property type="evidence" value="ECO:0007669"/>
    <property type="project" value="InterPro"/>
</dbReference>
<dbReference type="InterPro" id="IPR003615">
    <property type="entry name" value="HNH_nuc"/>
</dbReference>
<keyword evidence="2" id="KW-0255">Endonuclease</keyword>
<gene>
    <name evidence="2" type="ORF">EGC76_04180</name>
</gene>
<keyword evidence="2" id="KW-0378">Hydrolase</keyword>
<sequence length="131" mass="15314">MCSKTIQKNRKQSAEIQSNRCFYCNFPIWHQTNKQQFIQRYNLTPKQAKWLQCTAEHLTARCDGGDNRQENIVAACRYCNQKRHQYTAPPAPDAYRSLVTKRVSKNKWFPNSLAERLTSSHNSPHNKNVSN</sequence>
<reference evidence="2 3" key="1">
    <citation type="submission" date="2018-12" db="EMBL/GenBank/DDBJ databases">
        <authorList>
            <person name="Li A."/>
            <person name="Zhang M."/>
            <person name="Zhu H."/>
        </authorList>
    </citation>
    <scope>NUCLEOTIDE SEQUENCE [LARGE SCALE GENOMIC DNA]</scope>
    <source>
        <strain evidence="2 3">R04H25</strain>
    </source>
</reference>